<proteinExistence type="predicted"/>
<evidence type="ECO:0000256" key="1">
    <source>
        <dbReference type="SAM" id="MobiDB-lite"/>
    </source>
</evidence>
<feature type="region of interest" description="Disordered" evidence="1">
    <location>
        <begin position="132"/>
        <end position="184"/>
    </location>
</feature>
<reference evidence="2 3" key="1">
    <citation type="journal article" date="2023" name="Plants (Basel)">
        <title>Bridging the Gap: Combining Genomics and Transcriptomics Approaches to Understand Stylosanthes scabra, an Orphan Legume from the Brazilian Caatinga.</title>
        <authorList>
            <person name="Ferreira-Neto J.R.C."/>
            <person name="da Silva M.D."/>
            <person name="Binneck E."/>
            <person name="de Melo N.F."/>
            <person name="da Silva R.H."/>
            <person name="de Melo A.L.T.M."/>
            <person name="Pandolfi V."/>
            <person name="Bustamante F.O."/>
            <person name="Brasileiro-Vidal A.C."/>
            <person name="Benko-Iseppon A.M."/>
        </authorList>
    </citation>
    <scope>NUCLEOTIDE SEQUENCE [LARGE SCALE GENOMIC DNA]</scope>
    <source>
        <tissue evidence="2">Leaves</tissue>
    </source>
</reference>
<name>A0ABU6V8Z2_9FABA</name>
<feature type="compositionally biased region" description="Polar residues" evidence="1">
    <location>
        <begin position="144"/>
        <end position="153"/>
    </location>
</feature>
<organism evidence="2 3">
    <name type="scientific">Stylosanthes scabra</name>
    <dbReference type="NCBI Taxonomy" id="79078"/>
    <lineage>
        <taxon>Eukaryota</taxon>
        <taxon>Viridiplantae</taxon>
        <taxon>Streptophyta</taxon>
        <taxon>Embryophyta</taxon>
        <taxon>Tracheophyta</taxon>
        <taxon>Spermatophyta</taxon>
        <taxon>Magnoliopsida</taxon>
        <taxon>eudicotyledons</taxon>
        <taxon>Gunneridae</taxon>
        <taxon>Pentapetalae</taxon>
        <taxon>rosids</taxon>
        <taxon>fabids</taxon>
        <taxon>Fabales</taxon>
        <taxon>Fabaceae</taxon>
        <taxon>Papilionoideae</taxon>
        <taxon>50 kb inversion clade</taxon>
        <taxon>dalbergioids sensu lato</taxon>
        <taxon>Dalbergieae</taxon>
        <taxon>Pterocarpus clade</taxon>
        <taxon>Stylosanthes</taxon>
    </lineage>
</organism>
<evidence type="ECO:0000313" key="3">
    <source>
        <dbReference type="Proteomes" id="UP001341840"/>
    </source>
</evidence>
<dbReference type="EMBL" id="JASCZI010151062">
    <property type="protein sequence ID" value="MED6168393.1"/>
    <property type="molecule type" value="Genomic_DNA"/>
</dbReference>
<feature type="region of interest" description="Disordered" evidence="1">
    <location>
        <begin position="24"/>
        <end position="53"/>
    </location>
</feature>
<protein>
    <submittedName>
        <fullName evidence="2">Uncharacterized protein</fullName>
    </submittedName>
</protein>
<sequence>MILIYVLDIGLTWPKDQIWAPILAKPNTGHGPGRRDNQPSDLRAPKDRPWNVGYSRPELTNPYIIGPTMGIQSGDQLSPRYILYIGAVCGDILTKPMMVNQDEEGVAYSDHSSDERHQDQQQVDLDLNATANGSTESADRNVDTGGTQNSQPKSGGDNFGGQRSTSAFDRLGPGNPDPKPFGGIGTDETQIIQELRHRMQAMELEVKGLRKENIEL</sequence>
<keyword evidence="3" id="KW-1185">Reference proteome</keyword>
<feature type="compositionally biased region" description="Basic and acidic residues" evidence="1">
    <location>
        <begin position="33"/>
        <end position="49"/>
    </location>
</feature>
<evidence type="ECO:0000313" key="2">
    <source>
        <dbReference type="EMBL" id="MED6168393.1"/>
    </source>
</evidence>
<comment type="caution">
    <text evidence="2">The sequence shown here is derived from an EMBL/GenBank/DDBJ whole genome shotgun (WGS) entry which is preliminary data.</text>
</comment>
<accession>A0ABU6V8Z2</accession>
<gene>
    <name evidence="2" type="ORF">PIB30_011283</name>
</gene>
<dbReference type="Proteomes" id="UP001341840">
    <property type="component" value="Unassembled WGS sequence"/>
</dbReference>